<feature type="compositionally biased region" description="Polar residues" evidence="1">
    <location>
        <begin position="90"/>
        <end position="99"/>
    </location>
</feature>
<name>A0AAN0JVT8_AMPQE</name>
<reference evidence="4" key="1">
    <citation type="journal article" date="2010" name="Nature">
        <title>The Amphimedon queenslandica genome and the evolution of animal complexity.</title>
        <authorList>
            <person name="Srivastava M."/>
            <person name="Simakov O."/>
            <person name="Chapman J."/>
            <person name="Fahey B."/>
            <person name="Gauthier M.E."/>
            <person name="Mitros T."/>
            <person name="Richards G.S."/>
            <person name="Conaco C."/>
            <person name="Dacre M."/>
            <person name="Hellsten U."/>
            <person name="Larroux C."/>
            <person name="Putnam N.H."/>
            <person name="Stanke M."/>
            <person name="Adamska M."/>
            <person name="Darling A."/>
            <person name="Degnan S.M."/>
            <person name="Oakley T.H."/>
            <person name="Plachetzki D.C."/>
            <person name="Zhai Y."/>
            <person name="Adamski M."/>
            <person name="Calcino A."/>
            <person name="Cummins S.F."/>
            <person name="Goodstein D.M."/>
            <person name="Harris C."/>
            <person name="Jackson D.J."/>
            <person name="Leys S.P."/>
            <person name="Shu S."/>
            <person name="Woodcroft B.J."/>
            <person name="Vervoort M."/>
            <person name="Kosik K.S."/>
            <person name="Manning G."/>
            <person name="Degnan B.M."/>
            <person name="Rokhsar D.S."/>
        </authorList>
    </citation>
    <scope>NUCLEOTIDE SEQUENCE [LARGE SCALE GENOMIC DNA]</scope>
</reference>
<evidence type="ECO:0000313" key="3">
    <source>
        <dbReference type="EnsemblMetazoa" id="XP_019861009.1"/>
    </source>
</evidence>
<organism evidence="3 4">
    <name type="scientific">Amphimedon queenslandica</name>
    <name type="common">Sponge</name>
    <dbReference type="NCBI Taxonomy" id="400682"/>
    <lineage>
        <taxon>Eukaryota</taxon>
        <taxon>Metazoa</taxon>
        <taxon>Porifera</taxon>
        <taxon>Demospongiae</taxon>
        <taxon>Heteroscleromorpha</taxon>
        <taxon>Haplosclerida</taxon>
        <taxon>Niphatidae</taxon>
        <taxon>Amphimedon</taxon>
    </lineage>
</organism>
<keyword evidence="2" id="KW-1133">Transmembrane helix</keyword>
<sequence>MLGPPGSGKTCSQRLLLNEDPPKETVTDSTPIACRAVKASRISVDNGHMKRVDAAALLSKLAYDLKEAASKQEQTPIEKHNTSSKEESSKIATDQSPKSTKSRDVADDAYLNKICKDIVEAIPKAKAKLDRHLVYIVDSGGQKAFQELLPLFTRPASLNIVAIDLSKNPDQKLDLKYRIKEEQFSCDKNFSYTNIEFLKDTLSSGVILYPYNMPQSEQDALQHPEYFVLGTHKDKTTKQRIEEYNKELLSLTMGSNKKGYRIIPAKLGEIIYPVNTMLKSSPERQEESKKLSDTIFSFNDFSDTSSHDKLELPVRWFAFELTLLEKAGNIGILEMDDVLSIGRSLQMNEDDTKKALQYLHNFTIILYYPQVLPNIVFVDPHPILDTLSRLLALTCKIDRRFLPLFTRAEPLDSELDDLRSKGLFAKSLLDKLKVEHGFFKFDFIKLLLHLNIIVETQNGYFLPSALPSYTDPPPESDINPILIIWQNPAVPEEILPVPRGIFSLAVVNLMKTNKQLQFRFPPLNSKDFFRYQDAMSFPIYVHNEHIGTLHFIKKHRHIAIYFVGHDAFKYCPLIRNAVAEAVNRSSVSINIKSSHKLAFSCSSIENSYCIVTNVANQKVECPLCPEPPIVTSHKYWIWFPNATESSDMTYLQKVLNLLNIFPSANAVEKLDGSDYGKKWSYWSVLVALTFIVLLTIVSIIVYKSTITIERQGTSN</sequence>
<dbReference type="KEGG" id="aqu:109589351"/>
<dbReference type="Proteomes" id="UP000007879">
    <property type="component" value="Unassembled WGS sequence"/>
</dbReference>
<dbReference type="EnsemblMetazoa" id="XM_020005450.1">
    <property type="protein sequence ID" value="XP_019861009.1"/>
    <property type="gene ID" value="LOC109589351"/>
</dbReference>
<keyword evidence="4" id="KW-1185">Reference proteome</keyword>
<dbReference type="SUPFAM" id="SSF52540">
    <property type="entry name" value="P-loop containing nucleoside triphosphate hydrolases"/>
    <property type="match status" value="1"/>
</dbReference>
<evidence type="ECO:0008006" key="5">
    <source>
        <dbReference type="Google" id="ProtNLM"/>
    </source>
</evidence>
<accession>A0AAN0JVT8</accession>
<dbReference type="GeneID" id="109589351"/>
<reference evidence="3" key="2">
    <citation type="submission" date="2024-06" db="UniProtKB">
        <authorList>
            <consortium name="EnsemblMetazoa"/>
        </authorList>
    </citation>
    <scope>IDENTIFICATION</scope>
</reference>
<dbReference type="AlphaFoldDB" id="A0AAN0JVT8"/>
<proteinExistence type="predicted"/>
<evidence type="ECO:0000313" key="4">
    <source>
        <dbReference type="Proteomes" id="UP000007879"/>
    </source>
</evidence>
<dbReference type="InterPro" id="IPR036388">
    <property type="entry name" value="WH-like_DNA-bd_sf"/>
</dbReference>
<feature type="compositionally biased region" description="Basic and acidic residues" evidence="1">
    <location>
        <begin position="69"/>
        <end position="89"/>
    </location>
</feature>
<dbReference type="InterPro" id="IPR027417">
    <property type="entry name" value="P-loop_NTPase"/>
</dbReference>
<evidence type="ECO:0000256" key="1">
    <source>
        <dbReference type="SAM" id="MobiDB-lite"/>
    </source>
</evidence>
<evidence type="ECO:0000256" key="2">
    <source>
        <dbReference type="SAM" id="Phobius"/>
    </source>
</evidence>
<keyword evidence="2" id="KW-0472">Membrane</keyword>
<keyword evidence="2" id="KW-0812">Transmembrane</keyword>
<feature type="region of interest" description="Disordered" evidence="1">
    <location>
        <begin position="69"/>
        <end position="103"/>
    </location>
</feature>
<feature type="transmembrane region" description="Helical" evidence="2">
    <location>
        <begin position="679"/>
        <end position="702"/>
    </location>
</feature>
<protein>
    <recommendedName>
        <fullName evidence="5">C-terminal of Roc (COR) domain-containing protein</fullName>
    </recommendedName>
</protein>
<feature type="region of interest" description="Disordered" evidence="1">
    <location>
        <begin position="1"/>
        <end position="30"/>
    </location>
</feature>
<dbReference type="Gene3D" id="1.10.10.10">
    <property type="entry name" value="Winged helix-like DNA-binding domain superfamily/Winged helix DNA-binding domain"/>
    <property type="match status" value="1"/>
</dbReference>
<dbReference type="RefSeq" id="XP_019861009.1">
    <property type="nucleotide sequence ID" value="XM_020005450.1"/>
</dbReference>